<dbReference type="Proteomes" id="UP000294299">
    <property type="component" value="Chromosome NFRAN"/>
</dbReference>
<protein>
    <submittedName>
        <fullName evidence="2">DNA-binding transcriptional regulator AsnC</fullName>
    </submittedName>
</protein>
<reference evidence="2 3" key="1">
    <citation type="submission" date="2019-02" db="EMBL/GenBank/DDBJ databases">
        <authorList>
            <person name="Lehtovirta-Morley E L."/>
        </authorList>
    </citation>
    <scope>NUCLEOTIDE SEQUENCE [LARGE SCALE GENOMIC DNA]</scope>
    <source>
        <strain evidence="2">NFRAN1</strain>
    </source>
</reference>
<evidence type="ECO:0000313" key="3">
    <source>
        <dbReference type="Proteomes" id="UP000294299"/>
    </source>
</evidence>
<dbReference type="OrthoDB" id="8136at2157"/>
<keyword evidence="2" id="KW-0238">DNA-binding</keyword>
<dbReference type="AlphaFoldDB" id="A0A484I7F6"/>
<name>A0A484I7F6_9ARCH</name>
<dbReference type="InterPro" id="IPR011008">
    <property type="entry name" value="Dimeric_a/b-barrel"/>
</dbReference>
<dbReference type="GeneID" id="39420272"/>
<evidence type="ECO:0000313" key="2">
    <source>
        <dbReference type="EMBL" id="VFJ13101.1"/>
    </source>
</evidence>
<gene>
    <name evidence="2" type="ORF">NFRAN_0779</name>
</gene>
<organism evidence="2 3">
    <name type="scientific">Candidatus Nitrosocosmicus franklandianus</name>
    <dbReference type="NCBI Taxonomy" id="1798806"/>
    <lineage>
        <taxon>Archaea</taxon>
        <taxon>Nitrososphaerota</taxon>
        <taxon>Nitrososphaeria</taxon>
        <taxon>Nitrososphaerales</taxon>
        <taxon>Nitrososphaeraceae</taxon>
        <taxon>Candidatus Nitrosocosmicus</taxon>
    </lineage>
</organism>
<evidence type="ECO:0000259" key="1">
    <source>
        <dbReference type="Pfam" id="PF01037"/>
    </source>
</evidence>
<dbReference type="KEGG" id="nfn:NFRAN_0779"/>
<dbReference type="Gene3D" id="3.30.70.920">
    <property type="match status" value="1"/>
</dbReference>
<dbReference type="SUPFAM" id="SSF54909">
    <property type="entry name" value="Dimeric alpha+beta barrel"/>
    <property type="match status" value="1"/>
</dbReference>
<sequence>MKHNAFVLINCTLGSEAKVMDHIQDLEYVEKAYRVYGVYDIIVKVNANDKEDLQRKVLLIRRLDDIKSTLTLLEINTSN</sequence>
<dbReference type="EMBL" id="LR216287">
    <property type="protein sequence ID" value="VFJ13101.1"/>
    <property type="molecule type" value="Genomic_DNA"/>
</dbReference>
<feature type="domain" description="Transcription regulator AsnC/Lrp ligand binding" evidence="1">
    <location>
        <begin position="7"/>
        <end position="73"/>
    </location>
</feature>
<dbReference type="GO" id="GO:0003677">
    <property type="term" value="F:DNA binding"/>
    <property type="evidence" value="ECO:0007669"/>
    <property type="project" value="UniProtKB-KW"/>
</dbReference>
<dbReference type="RefSeq" id="WP_134483066.1">
    <property type="nucleotide sequence ID" value="NZ_LR216287.1"/>
</dbReference>
<dbReference type="InterPro" id="IPR019887">
    <property type="entry name" value="Tscrpt_reg_AsnC/Lrp_C"/>
</dbReference>
<accession>A0A484I7F6</accession>
<keyword evidence="3" id="KW-1185">Reference proteome</keyword>
<proteinExistence type="predicted"/>
<dbReference type="Pfam" id="PF01037">
    <property type="entry name" value="AsnC_trans_reg"/>
    <property type="match status" value="1"/>
</dbReference>